<dbReference type="EMBL" id="QNRX01000004">
    <property type="protein sequence ID" value="RBP67324.1"/>
    <property type="molecule type" value="Genomic_DNA"/>
</dbReference>
<dbReference type="AlphaFoldDB" id="A0A366IC03"/>
<evidence type="ECO:0000256" key="3">
    <source>
        <dbReference type="ARBA" id="ARBA00022490"/>
    </source>
</evidence>
<sequence length="164" mass="17962">MGEVALARVDARLIHGQVMTNIIQSAGATAIFVADTPSANDEFTKNILLSAGSRTGLKVRVLKEDGAVRYWNDRQYDNYKVVLLTKTVKAMVDIIKGGVPVKQLNLGGIPQKPGLTSVIPEVSITKEELDMLVEVNEKYGVDIYFQAIPSSKKVTLKEAIKLFD</sequence>
<evidence type="ECO:0000256" key="2">
    <source>
        <dbReference type="ARBA" id="ARBA00022448"/>
    </source>
</evidence>
<evidence type="ECO:0000256" key="7">
    <source>
        <dbReference type="ARBA" id="ARBA00022777"/>
    </source>
</evidence>
<dbReference type="OrthoDB" id="9788818at2"/>
<keyword evidence="7" id="KW-0418">Kinase</keyword>
<dbReference type="Gene3D" id="3.40.35.10">
    <property type="entry name" value="Phosphotransferase system, sorbose subfamily IIB component"/>
    <property type="match status" value="1"/>
</dbReference>
<evidence type="ECO:0000256" key="5">
    <source>
        <dbReference type="ARBA" id="ARBA00022679"/>
    </source>
</evidence>
<evidence type="ECO:0000259" key="8">
    <source>
        <dbReference type="PROSITE" id="PS51101"/>
    </source>
</evidence>
<dbReference type="InterPro" id="IPR004720">
    <property type="entry name" value="PTS_IIB_sorbose-sp"/>
</dbReference>
<dbReference type="RefSeq" id="WP_113919888.1">
    <property type="nucleotide sequence ID" value="NZ_QNRX01000004.1"/>
</dbReference>
<dbReference type="GO" id="GO:0005737">
    <property type="term" value="C:cytoplasm"/>
    <property type="evidence" value="ECO:0007669"/>
    <property type="project" value="UniProtKB-SubCell"/>
</dbReference>
<keyword evidence="6" id="KW-0598">Phosphotransferase system</keyword>
<dbReference type="InterPro" id="IPR036667">
    <property type="entry name" value="PTS_IIB_sorbose-sp_sf"/>
</dbReference>
<accession>A0A366IC03</accession>
<comment type="caution">
    <text evidence="9">The sequence shown here is derived from an EMBL/GenBank/DDBJ whole genome shotgun (WGS) entry which is preliminary data.</text>
</comment>
<name>A0A366IC03_9FIRM</name>
<evidence type="ECO:0000256" key="1">
    <source>
        <dbReference type="ARBA" id="ARBA00004496"/>
    </source>
</evidence>
<comment type="subcellular location">
    <subcellularLocation>
        <location evidence="1">Cytoplasm</location>
    </subcellularLocation>
</comment>
<dbReference type="Proteomes" id="UP000253490">
    <property type="component" value="Unassembled WGS sequence"/>
</dbReference>
<evidence type="ECO:0000256" key="6">
    <source>
        <dbReference type="ARBA" id="ARBA00022683"/>
    </source>
</evidence>
<keyword evidence="4" id="KW-0762">Sugar transport</keyword>
<proteinExistence type="predicted"/>
<dbReference type="GO" id="GO:0016301">
    <property type="term" value="F:kinase activity"/>
    <property type="evidence" value="ECO:0007669"/>
    <property type="project" value="UniProtKB-KW"/>
</dbReference>
<keyword evidence="5" id="KW-0808">Transferase</keyword>
<gene>
    <name evidence="9" type="ORF">DES36_10423</name>
</gene>
<keyword evidence="2" id="KW-0813">Transport</keyword>
<evidence type="ECO:0000256" key="4">
    <source>
        <dbReference type="ARBA" id="ARBA00022597"/>
    </source>
</evidence>
<evidence type="ECO:0000313" key="10">
    <source>
        <dbReference type="Proteomes" id="UP000253490"/>
    </source>
</evidence>
<evidence type="ECO:0000313" key="9">
    <source>
        <dbReference type="EMBL" id="RBP67324.1"/>
    </source>
</evidence>
<dbReference type="Pfam" id="PF03830">
    <property type="entry name" value="PTSIIB_sorb"/>
    <property type="match status" value="1"/>
</dbReference>
<keyword evidence="10" id="KW-1185">Reference proteome</keyword>
<keyword evidence="3" id="KW-0963">Cytoplasm</keyword>
<dbReference type="PROSITE" id="PS51101">
    <property type="entry name" value="PTS_EIIB_TYPE_4"/>
    <property type="match status" value="1"/>
</dbReference>
<organism evidence="9 10">
    <name type="scientific">Alkalibaculum bacchi</name>
    <dbReference type="NCBI Taxonomy" id="645887"/>
    <lineage>
        <taxon>Bacteria</taxon>
        <taxon>Bacillati</taxon>
        <taxon>Bacillota</taxon>
        <taxon>Clostridia</taxon>
        <taxon>Eubacteriales</taxon>
        <taxon>Eubacteriaceae</taxon>
        <taxon>Alkalibaculum</taxon>
    </lineage>
</organism>
<reference evidence="9 10" key="1">
    <citation type="submission" date="2018-06" db="EMBL/GenBank/DDBJ databases">
        <title>Genomic Encyclopedia of Type Strains, Phase IV (KMG-IV): sequencing the most valuable type-strain genomes for metagenomic binning, comparative biology and taxonomic classification.</title>
        <authorList>
            <person name="Goeker M."/>
        </authorList>
    </citation>
    <scope>NUCLEOTIDE SEQUENCE [LARGE SCALE GENOMIC DNA]</scope>
    <source>
        <strain evidence="9 10">DSM 22112</strain>
    </source>
</reference>
<dbReference type="GO" id="GO:0009401">
    <property type="term" value="P:phosphoenolpyruvate-dependent sugar phosphotransferase system"/>
    <property type="evidence" value="ECO:0007669"/>
    <property type="project" value="UniProtKB-KW"/>
</dbReference>
<dbReference type="SUPFAM" id="SSF52728">
    <property type="entry name" value="PTS IIb component"/>
    <property type="match status" value="1"/>
</dbReference>
<protein>
    <submittedName>
        <fullName evidence="9">PTS system mannose-specific IIB component</fullName>
    </submittedName>
</protein>
<feature type="domain" description="PTS EIIB type-4" evidence="8">
    <location>
        <begin position="1"/>
        <end position="164"/>
    </location>
</feature>
<dbReference type="GO" id="GO:0008982">
    <property type="term" value="F:protein-N(PI)-phosphohistidine-sugar phosphotransferase activity"/>
    <property type="evidence" value="ECO:0007669"/>
    <property type="project" value="InterPro"/>
</dbReference>